<proteinExistence type="predicted"/>
<dbReference type="AlphaFoldDB" id="A0A5N5FMU1"/>
<dbReference type="EMBL" id="SMOL01000768">
    <property type="protein sequence ID" value="KAB2598691.1"/>
    <property type="molecule type" value="Genomic_DNA"/>
</dbReference>
<evidence type="ECO:0000313" key="1">
    <source>
        <dbReference type="EMBL" id="KAB2598691.1"/>
    </source>
</evidence>
<dbReference type="OrthoDB" id="1924677at2759"/>
<organism evidence="2 3">
    <name type="scientific">Pyrus ussuriensis x Pyrus communis</name>
    <dbReference type="NCBI Taxonomy" id="2448454"/>
    <lineage>
        <taxon>Eukaryota</taxon>
        <taxon>Viridiplantae</taxon>
        <taxon>Streptophyta</taxon>
        <taxon>Embryophyta</taxon>
        <taxon>Tracheophyta</taxon>
        <taxon>Spermatophyta</taxon>
        <taxon>Magnoliopsida</taxon>
        <taxon>eudicotyledons</taxon>
        <taxon>Gunneridae</taxon>
        <taxon>Pentapetalae</taxon>
        <taxon>rosids</taxon>
        <taxon>fabids</taxon>
        <taxon>Rosales</taxon>
        <taxon>Rosaceae</taxon>
        <taxon>Amygdaloideae</taxon>
        <taxon>Maleae</taxon>
        <taxon>Pyrus</taxon>
    </lineage>
</organism>
<dbReference type="Proteomes" id="UP000327157">
    <property type="component" value="Chromosome 1"/>
</dbReference>
<gene>
    <name evidence="1" type="ORF">D8674_001611</name>
    <name evidence="2" type="ORF">D8674_042510</name>
</gene>
<evidence type="ECO:0000313" key="2">
    <source>
        <dbReference type="EMBL" id="KAB2604478.1"/>
    </source>
</evidence>
<keyword evidence="3" id="KW-1185">Reference proteome</keyword>
<dbReference type="EMBL" id="SMOL01000616">
    <property type="protein sequence ID" value="KAB2604478.1"/>
    <property type="molecule type" value="Genomic_DNA"/>
</dbReference>
<name>A0A5N5FMU1_9ROSA</name>
<sequence length="214" mass="24978">MPILFLSLSTARERGNRKYRHSLFSNETFKECLEIGHSLGMKKRFQIRARFKLDDYKEVRMVNFQNYKKSCIEVEVYSLSTNSWKRIREIPHLIKTMWWHSGSAFHNGVVYRIKAKKFDFCPAAFLVQSGSASVKANKFNRRKEKDCLICNLDVDREKLLVCKPDLDCIKTLHFGTEVNRGLGKCYSWPQDDGDRLSVCSLGAVKWMEPIFSFS</sequence>
<accession>A0A5N5FMU1</accession>
<reference evidence="2 3" key="1">
    <citation type="submission" date="2019-09" db="EMBL/GenBank/DDBJ databases">
        <authorList>
            <person name="Ou C."/>
        </authorList>
    </citation>
    <scope>NUCLEOTIDE SEQUENCE [LARGE SCALE GENOMIC DNA]</scope>
    <source>
        <strain evidence="2">S2</strain>
        <tissue evidence="2">Leaf</tissue>
    </source>
</reference>
<comment type="caution">
    <text evidence="2">The sequence shown here is derived from an EMBL/GenBank/DDBJ whole genome shotgun (WGS) entry which is preliminary data.</text>
</comment>
<reference evidence="2 3" key="2">
    <citation type="submission" date="2019-11" db="EMBL/GenBank/DDBJ databases">
        <title>A de novo genome assembly of a pear dwarfing rootstock.</title>
        <authorList>
            <person name="Wang F."/>
            <person name="Wang J."/>
            <person name="Li S."/>
            <person name="Zhang Y."/>
            <person name="Fang M."/>
            <person name="Ma L."/>
            <person name="Zhao Y."/>
            <person name="Jiang S."/>
        </authorList>
    </citation>
    <scope>NUCLEOTIDE SEQUENCE [LARGE SCALE GENOMIC DNA]</scope>
    <source>
        <strain evidence="2">S2</strain>
        <tissue evidence="2">Leaf</tissue>
    </source>
</reference>
<protein>
    <submittedName>
        <fullName evidence="2">DNA-directed primase/polymerase protein-like</fullName>
    </submittedName>
</protein>
<evidence type="ECO:0000313" key="3">
    <source>
        <dbReference type="Proteomes" id="UP000327157"/>
    </source>
</evidence>